<evidence type="ECO:0000313" key="3">
    <source>
        <dbReference type="EMBL" id="KGM97504.1"/>
    </source>
</evidence>
<dbReference type="EMBL" id="JENJ01000009">
    <property type="protein sequence ID" value="KGM97504.1"/>
    <property type="molecule type" value="Genomic_DNA"/>
</dbReference>
<dbReference type="InterPro" id="IPR036291">
    <property type="entry name" value="NAD(P)-bd_dom_sf"/>
</dbReference>
<protein>
    <submittedName>
        <fullName evidence="3">UDP-glucose 4-epimerase</fullName>
    </submittedName>
</protein>
<dbReference type="Gene3D" id="3.40.50.720">
    <property type="entry name" value="NAD(P)-binding Rossmann-like Domain"/>
    <property type="match status" value="1"/>
</dbReference>
<dbReference type="Gene3D" id="3.90.25.10">
    <property type="entry name" value="UDP-galactose 4-epimerase, domain 1"/>
    <property type="match status" value="1"/>
</dbReference>
<name>A0A0A0I7S2_CLONO</name>
<evidence type="ECO:0000256" key="1">
    <source>
        <dbReference type="ARBA" id="ARBA00007637"/>
    </source>
</evidence>
<dbReference type="AlphaFoldDB" id="A0A0A0I7S2"/>
<dbReference type="Pfam" id="PF01370">
    <property type="entry name" value="Epimerase"/>
    <property type="match status" value="1"/>
</dbReference>
<dbReference type="InterPro" id="IPR001509">
    <property type="entry name" value="Epimerase_deHydtase"/>
</dbReference>
<evidence type="ECO:0000313" key="4">
    <source>
        <dbReference type="Proteomes" id="UP000030012"/>
    </source>
</evidence>
<reference evidence="3 4" key="1">
    <citation type="submission" date="2014-01" db="EMBL/GenBank/DDBJ databases">
        <title>Plasmidome dynamics in the species complex Clostridium novyi sensu lato converts strains of independent lineages into distinctly different pathogens.</title>
        <authorList>
            <person name="Skarin H."/>
            <person name="Segerman B."/>
        </authorList>
    </citation>
    <scope>NUCLEOTIDE SEQUENCE [LARGE SCALE GENOMIC DNA]</scope>
    <source>
        <strain evidence="3 4">4552</strain>
    </source>
</reference>
<feature type="domain" description="NAD-dependent epimerase/dehydratase" evidence="2">
    <location>
        <begin position="3"/>
        <end position="235"/>
    </location>
</feature>
<sequence length="304" mass="34629">MKVLVTGGAGFIGSHIVDLLIQNGIEVCIVDNLITGNVKNINSKAKFYNVDIRDPELINIFKQEMPQYVIHEAAQINVVNSIKNPIEDASINILGTINILECCRRVGVKKVIYPASAAVFGEPKYLPVDENHPLNMISQYGVSKHTVEHYLDVYYRLYGIEYNIFRYSNVYGPRQDSSGEGGVVAIFMDNILKEKQSYIYGDGNQTRDFVYVKDIARANLMAINYTIPNGIYNICNNNQISINELFSIMTNILRKSKLKPIYKKSRDGDIRNSYMIYKKIYDKIGWHPQYDIISGLEDFVKSIQ</sequence>
<gene>
    <name evidence="3" type="ORF">Z968_03005</name>
</gene>
<comment type="caution">
    <text evidence="3">The sequence shown here is derived from an EMBL/GenBank/DDBJ whole genome shotgun (WGS) entry which is preliminary data.</text>
</comment>
<evidence type="ECO:0000259" key="2">
    <source>
        <dbReference type="Pfam" id="PF01370"/>
    </source>
</evidence>
<dbReference type="Proteomes" id="UP000030012">
    <property type="component" value="Unassembled WGS sequence"/>
</dbReference>
<dbReference type="OrthoDB" id="142826at2"/>
<dbReference type="RefSeq" id="WP_039253084.1">
    <property type="nucleotide sequence ID" value="NZ_JENJ01000009.1"/>
</dbReference>
<dbReference type="PANTHER" id="PTHR43000">
    <property type="entry name" value="DTDP-D-GLUCOSE 4,6-DEHYDRATASE-RELATED"/>
    <property type="match status" value="1"/>
</dbReference>
<accession>A0A0A0I7S2</accession>
<dbReference type="SUPFAM" id="SSF51735">
    <property type="entry name" value="NAD(P)-binding Rossmann-fold domains"/>
    <property type="match status" value="1"/>
</dbReference>
<proteinExistence type="inferred from homology"/>
<comment type="similarity">
    <text evidence="1">Belongs to the NAD(P)-dependent epimerase/dehydratase family.</text>
</comment>
<organism evidence="3 4">
    <name type="scientific">Clostridium novyi A str. 4552</name>
    <dbReference type="NCBI Taxonomy" id="1444289"/>
    <lineage>
        <taxon>Bacteria</taxon>
        <taxon>Bacillati</taxon>
        <taxon>Bacillota</taxon>
        <taxon>Clostridia</taxon>
        <taxon>Eubacteriales</taxon>
        <taxon>Clostridiaceae</taxon>
        <taxon>Clostridium</taxon>
    </lineage>
</organism>